<dbReference type="InterPro" id="IPR011257">
    <property type="entry name" value="DNA_glycosylase"/>
</dbReference>
<evidence type="ECO:0000256" key="6">
    <source>
        <dbReference type="ARBA" id="ARBA00023004"/>
    </source>
</evidence>
<dbReference type="RefSeq" id="WP_008094589.1">
    <property type="nucleotide sequence ID" value="NZ_AOLG01000035.1"/>
</dbReference>
<dbReference type="GO" id="GO:0034039">
    <property type="term" value="F:8-oxo-7,8-dihydroguanine DNA N-glycosylase activity"/>
    <property type="evidence" value="ECO:0007669"/>
    <property type="project" value="TreeGrafter"/>
</dbReference>
<evidence type="ECO:0000256" key="7">
    <source>
        <dbReference type="ARBA" id="ARBA00023014"/>
    </source>
</evidence>
<reference evidence="11 12" key="1">
    <citation type="journal article" date="2014" name="PLoS Genet.">
        <title>Phylogenetically driven sequencing of extremely halophilic archaea reveals strategies for static and dynamic osmo-response.</title>
        <authorList>
            <person name="Becker E.A."/>
            <person name="Seitzer P.M."/>
            <person name="Tritt A."/>
            <person name="Larsen D."/>
            <person name="Krusor M."/>
            <person name="Yao A.I."/>
            <person name="Wu D."/>
            <person name="Madern D."/>
            <person name="Eisen J.A."/>
            <person name="Darling A.E."/>
            <person name="Facciotti M.T."/>
        </authorList>
    </citation>
    <scope>NUCLEOTIDE SEQUENCE [LARGE SCALE GENOMIC DNA]</scope>
    <source>
        <strain evidence="12">DSM 18310 / JCM 13924 / TL6</strain>
    </source>
</reference>
<dbReference type="SMART" id="SM00525">
    <property type="entry name" value="FES"/>
    <property type="match status" value="1"/>
</dbReference>
<sequence>MDESRVERFRVGILEWSEDNVRRYPWRDPESSLYEVFVAEFFLTQTPAENVAQVYPKFLSQYPSLEAVRRSDVASLADAIEPLGFQNIRSEALFTIASEYDSLPTDPTDLRELPRVGEYVANATACFALDAQIPILDRNVDRIYSRVFADEWPESPSEQTEFAAHLLPEGEARKYNLALLDFAAAICTPEPRCSECFANEFCMYYQSTSAGVDGSGEWSE</sequence>
<evidence type="ECO:0000313" key="11">
    <source>
        <dbReference type="EMBL" id="ELZ68570.1"/>
    </source>
</evidence>
<comment type="caution">
    <text evidence="11">The sequence shown here is derived from an EMBL/GenBank/DDBJ whole genome shotgun (WGS) entry which is preliminary data.</text>
</comment>
<dbReference type="SMART" id="SM00478">
    <property type="entry name" value="ENDO3c"/>
    <property type="match status" value="1"/>
</dbReference>
<dbReference type="PANTHER" id="PTHR42944">
    <property type="entry name" value="ADENINE DNA GLYCOSYLASE"/>
    <property type="match status" value="1"/>
</dbReference>
<dbReference type="Pfam" id="PF00730">
    <property type="entry name" value="HhH-GPD"/>
    <property type="match status" value="1"/>
</dbReference>
<evidence type="ECO:0000313" key="12">
    <source>
        <dbReference type="Proteomes" id="UP000011559"/>
    </source>
</evidence>
<dbReference type="GO" id="GO:0006298">
    <property type="term" value="P:mismatch repair"/>
    <property type="evidence" value="ECO:0007669"/>
    <property type="project" value="TreeGrafter"/>
</dbReference>
<keyword evidence="8" id="KW-0234">DNA repair</keyword>
<dbReference type="PANTHER" id="PTHR42944:SF1">
    <property type="entry name" value="ADENINE DNA GLYCOSYLASE"/>
    <property type="match status" value="1"/>
</dbReference>
<dbReference type="InterPro" id="IPR003265">
    <property type="entry name" value="HhH-GPD_domain"/>
</dbReference>
<evidence type="ECO:0000256" key="4">
    <source>
        <dbReference type="ARBA" id="ARBA00022763"/>
    </source>
</evidence>
<keyword evidence="6" id="KW-0408">Iron</keyword>
<keyword evidence="5" id="KW-0378">Hydrolase</keyword>
<dbReference type="GO" id="GO:0000701">
    <property type="term" value="F:purine-specific mismatch base pair DNA N-glycosylase activity"/>
    <property type="evidence" value="ECO:0007669"/>
    <property type="project" value="TreeGrafter"/>
</dbReference>
<accession>M0G8Q3</accession>
<evidence type="ECO:0000256" key="1">
    <source>
        <dbReference type="ARBA" id="ARBA00001966"/>
    </source>
</evidence>
<keyword evidence="3" id="KW-0479">Metal-binding</keyword>
<evidence type="ECO:0000256" key="5">
    <source>
        <dbReference type="ARBA" id="ARBA00022801"/>
    </source>
</evidence>
<evidence type="ECO:0000256" key="8">
    <source>
        <dbReference type="ARBA" id="ARBA00023204"/>
    </source>
</evidence>
<proteinExistence type="inferred from homology"/>
<dbReference type="GO" id="GO:0032357">
    <property type="term" value="F:oxidized purine DNA binding"/>
    <property type="evidence" value="ECO:0007669"/>
    <property type="project" value="TreeGrafter"/>
</dbReference>
<dbReference type="InterPro" id="IPR003651">
    <property type="entry name" value="Endonuclease3_FeS-loop_motif"/>
</dbReference>
<dbReference type="GO" id="GO:0035485">
    <property type="term" value="F:adenine/guanine mispair binding"/>
    <property type="evidence" value="ECO:0007669"/>
    <property type="project" value="TreeGrafter"/>
</dbReference>
<dbReference type="GO" id="GO:0051539">
    <property type="term" value="F:4 iron, 4 sulfur cluster binding"/>
    <property type="evidence" value="ECO:0007669"/>
    <property type="project" value="InterPro"/>
</dbReference>
<comment type="cofactor">
    <cofactor evidence="1">
        <name>[4Fe-4S] cluster</name>
        <dbReference type="ChEBI" id="CHEBI:49883"/>
    </cofactor>
</comment>
<keyword evidence="9" id="KW-0326">Glycosidase</keyword>
<dbReference type="Gene3D" id="1.10.1670.10">
    <property type="entry name" value="Helix-hairpin-Helix base-excision DNA repair enzymes (C-terminal)"/>
    <property type="match status" value="1"/>
</dbReference>
<dbReference type="Gene3D" id="1.10.340.30">
    <property type="entry name" value="Hypothetical protein, domain 2"/>
    <property type="match status" value="1"/>
</dbReference>
<keyword evidence="7" id="KW-0411">Iron-sulfur</keyword>
<evidence type="ECO:0000256" key="9">
    <source>
        <dbReference type="ARBA" id="ARBA00023295"/>
    </source>
</evidence>
<evidence type="ECO:0000256" key="2">
    <source>
        <dbReference type="ARBA" id="ARBA00008343"/>
    </source>
</evidence>
<dbReference type="InterPro" id="IPR023170">
    <property type="entry name" value="HhH_base_excis_C"/>
</dbReference>
<keyword evidence="12" id="KW-1185">Reference proteome</keyword>
<protein>
    <submittedName>
        <fullName evidence="11">HhH-GPD family protein</fullName>
    </submittedName>
</protein>
<dbReference type="GO" id="GO:0046872">
    <property type="term" value="F:metal ion binding"/>
    <property type="evidence" value="ECO:0007669"/>
    <property type="project" value="UniProtKB-KW"/>
</dbReference>
<gene>
    <name evidence="11" type="ORF">C457_11216</name>
</gene>
<dbReference type="InterPro" id="IPR044298">
    <property type="entry name" value="MIG/MutY"/>
</dbReference>
<evidence type="ECO:0000259" key="10">
    <source>
        <dbReference type="SMART" id="SM00478"/>
    </source>
</evidence>
<dbReference type="AlphaFoldDB" id="M0G8Q3"/>
<dbReference type="SUPFAM" id="SSF48150">
    <property type="entry name" value="DNA-glycosylase"/>
    <property type="match status" value="1"/>
</dbReference>
<dbReference type="EMBL" id="AOLG01000035">
    <property type="protein sequence ID" value="ELZ68570.1"/>
    <property type="molecule type" value="Genomic_DNA"/>
</dbReference>
<keyword evidence="4" id="KW-0227">DNA damage</keyword>
<feature type="domain" description="HhH-GPD" evidence="10">
    <location>
        <begin position="42"/>
        <end position="185"/>
    </location>
</feature>
<name>M0G8Q3_HALPT</name>
<dbReference type="CDD" id="cd00056">
    <property type="entry name" value="ENDO3c"/>
    <property type="match status" value="1"/>
</dbReference>
<organism evidence="11 12">
    <name type="scientific">Haloferax prahovense (strain DSM 18310 / JCM 13924 / TL6)</name>
    <dbReference type="NCBI Taxonomy" id="1227461"/>
    <lineage>
        <taxon>Archaea</taxon>
        <taxon>Methanobacteriati</taxon>
        <taxon>Methanobacteriota</taxon>
        <taxon>Stenosarchaea group</taxon>
        <taxon>Halobacteria</taxon>
        <taxon>Halobacteriales</taxon>
        <taxon>Haloferacaceae</taxon>
        <taxon>Haloferax</taxon>
    </lineage>
</organism>
<evidence type="ECO:0000256" key="3">
    <source>
        <dbReference type="ARBA" id="ARBA00022723"/>
    </source>
</evidence>
<dbReference type="GO" id="GO:0006284">
    <property type="term" value="P:base-excision repair"/>
    <property type="evidence" value="ECO:0007669"/>
    <property type="project" value="InterPro"/>
</dbReference>
<dbReference type="Proteomes" id="UP000011559">
    <property type="component" value="Unassembled WGS sequence"/>
</dbReference>
<comment type="similarity">
    <text evidence="2">Belongs to the Nth/MutY family.</text>
</comment>